<dbReference type="Proteomes" id="UP001296873">
    <property type="component" value="Unassembled WGS sequence"/>
</dbReference>
<sequence length="186" mass="20025">MQFLRATHHAHDGSYKTFSREAEAIWNDTEAGLVGHMMLDGWMSFDAIVQAVRAYEADNPTDGPVPLEPATMERMLIGLANLIEFGMAAVREDIGSGIEVVHFIPTSADRPGTDVHPVAASVQNAILAAHQKGGSLSLDNIERTLNAGRPDHARVDAVELLNALATLHTHGWLMFAEHASATPQAA</sequence>
<comment type="caution">
    <text evidence="1">The sequence shown here is derived from an EMBL/GenBank/DDBJ whole genome shotgun (WGS) entry which is preliminary data.</text>
</comment>
<dbReference type="EMBL" id="NRRL01000003">
    <property type="protein sequence ID" value="MBK1666998.1"/>
    <property type="molecule type" value="Genomic_DNA"/>
</dbReference>
<gene>
    <name evidence="1" type="ORF">CKO28_02935</name>
</gene>
<evidence type="ECO:0000313" key="2">
    <source>
        <dbReference type="Proteomes" id="UP001296873"/>
    </source>
</evidence>
<evidence type="ECO:0000313" key="1">
    <source>
        <dbReference type="EMBL" id="MBK1666998.1"/>
    </source>
</evidence>
<keyword evidence="2" id="KW-1185">Reference proteome</keyword>
<name>A0ABS1DBB4_9PROT</name>
<organism evidence="1 2">
    <name type="scientific">Rhodovibrio sodomensis</name>
    <dbReference type="NCBI Taxonomy" id="1088"/>
    <lineage>
        <taxon>Bacteria</taxon>
        <taxon>Pseudomonadati</taxon>
        <taxon>Pseudomonadota</taxon>
        <taxon>Alphaproteobacteria</taxon>
        <taxon>Rhodospirillales</taxon>
        <taxon>Rhodovibrionaceae</taxon>
        <taxon>Rhodovibrio</taxon>
    </lineage>
</organism>
<reference evidence="1 2" key="1">
    <citation type="journal article" date="2020" name="Microorganisms">
        <title>Osmotic Adaptation and Compatible Solute Biosynthesis of Phototrophic Bacteria as Revealed from Genome Analyses.</title>
        <authorList>
            <person name="Imhoff J.F."/>
            <person name="Rahn T."/>
            <person name="Kunzel S."/>
            <person name="Keller A."/>
            <person name="Neulinger S.C."/>
        </authorList>
    </citation>
    <scope>NUCLEOTIDE SEQUENCE [LARGE SCALE GENOMIC DNA]</scope>
    <source>
        <strain evidence="1 2">DSM 9895</strain>
    </source>
</reference>
<accession>A0ABS1DBB4</accession>
<protein>
    <submittedName>
        <fullName evidence="1">Uncharacterized protein</fullName>
    </submittedName>
</protein>
<proteinExistence type="predicted"/>
<dbReference type="RefSeq" id="WP_200339056.1">
    <property type="nucleotide sequence ID" value="NZ_NRRL01000003.1"/>
</dbReference>